<dbReference type="InterPro" id="IPR013325">
    <property type="entry name" value="RNA_pol_sigma_r2"/>
</dbReference>
<dbReference type="PANTHER" id="PTHR43133">
    <property type="entry name" value="RNA POLYMERASE ECF-TYPE SIGMA FACTO"/>
    <property type="match status" value="1"/>
</dbReference>
<dbReference type="Pfam" id="PF04542">
    <property type="entry name" value="Sigma70_r2"/>
    <property type="match status" value="1"/>
</dbReference>
<proteinExistence type="inferred from homology"/>
<dbReference type="SUPFAM" id="SSF88659">
    <property type="entry name" value="Sigma3 and sigma4 domains of RNA polymerase sigma factors"/>
    <property type="match status" value="1"/>
</dbReference>
<dbReference type="PANTHER" id="PTHR43133:SF62">
    <property type="entry name" value="RNA POLYMERASE SIGMA FACTOR SIGZ"/>
    <property type="match status" value="1"/>
</dbReference>
<comment type="caution">
    <text evidence="7">The sequence shown here is derived from an EMBL/GenBank/DDBJ whole genome shotgun (WGS) entry which is preliminary data.</text>
</comment>
<comment type="similarity">
    <text evidence="1">Belongs to the sigma-70 factor family. ECF subfamily.</text>
</comment>
<dbReference type="CDD" id="cd06171">
    <property type="entry name" value="Sigma70_r4"/>
    <property type="match status" value="1"/>
</dbReference>
<dbReference type="AlphaFoldDB" id="A0A2S4HKX2"/>
<sequence>MADNAVEQERNGEFWAGCMARVAENRDKDSFMLLFDHFSPRVNAYLLGQGAASSIAEDLAQEALLALWNKAHLYNAEKAAVSTWLFRVARNLWIDKLRKQRGIAYESDENLEETVDADVRLNVDGERLKAVLDTLPVNQAQVVYKSYYEGKSHSEIAEETGMPLGSVKSSLRLAIKAFRQYFGENGL</sequence>
<evidence type="ECO:0000256" key="1">
    <source>
        <dbReference type="ARBA" id="ARBA00010641"/>
    </source>
</evidence>
<reference evidence="7" key="1">
    <citation type="submission" date="2018-01" db="EMBL/GenBank/DDBJ databases">
        <authorList>
            <person name="Yu X.-D."/>
        </authorList>
    </citation>
    <scope>NUCLEOTIDE SEQUENCE</scope>
    <source>
        <strain evidence="7">ZX-21</strain>
    </source>
</reference>
<dbReference type="Gene3D" id="1.10.10.10">
    <property type="entry name" value="Winged helix-like DNA-binding domain superfamily/Winged helix DNA-binding domain"/>
    <property type="match status" value="1"/>
</dbReference>
<evidence type="ECO:0000259" key="5">
    <source>
        <dbReference type="Pfam" id="PF04542"/>
    </source>
</evidence>
<dbReference type="Proteomes" id="UP000237222">
    <property type="component" value="Unassembled WGS sequence"/>
</dbReference>
<dbReference type="InterPro" id="IPR007627">
    <property type="entry name" value="RNA_pol_sigma70_r2"/>
</dbReference>
<dbReference type="InterPro" id="IPR013324">
    <property type="entry name" value="RNA_pol_sigma_r3/r4-like"/>
</dbReference>
<dbReference type="GO" id="GO:0003677">
    <property type="term" value="F:DNA binding"/>
    <property type="evidence" value="ECO:0007669"/>
    <property type="project" value="InterPro"/>
</dbReference>
<dbReference type="InterPro" id="IPR039425">
    <property type="entry name" value="RNA_pol_sigma-70-like"/>
</dbReference>
<dbReference type="Pfam" id="PF08281">
    <property type="entry name" value="Sigma70_r4_2"/>
    <property type="match status" value="1"/>
</dbReference>
<dbReference type="SUPFAM" id="SSF88946">
    <property type="entry name" value="Sigma2 domain of RNA polymerase sigma factors"/>
    <property type="match status" value="1"/>
</dbReference>
<keyword evidence="2" id="KW-0805">Transcription regulation</keyword>
<evidence type="ECO:0000256" key="4">
    <source>
        <dbReference type="ARBA" id="ARBA00023163"/>
    </source>
</evidence>
<dbReference type="InterPro" id="IPR013249">
    <property type="entry name" value="RNA_pol_sigma70_r4_t2"/>
</dbReference>
<gene>
    <name evidence="7" type="ORF">C0068_00105</name>
</gene>
<dbReference type="EMBL" id="PQGG01000002">
    <property type="protein sequence ID" value="POP54655.1"/>
    <property type="molecule type" value="Genomic_DNA"/>
</dbReference>
<evidence type="ECO:0000256" key="2">
    <source>
        <dbReference type="ARBA" id="ARBA00023015"/>
    </source>
</evidence>
<name>A0A2S4HKX2_9GAMM</name>
<evidence type="ECO:0000313" key="7">
    <source>
        <dbReference type="EMBL" id="POP54655.1"/>
    </source>
</evidence>
<dbReference type="NCBIfam" id="TIGR02937">
    <property type="entry name" value="sigma70-ECF"/>
    <property type="match status" value="1"/>
</dbReference>
<feature type="domain" description="RNA polymerase sigma factor 70 region 4 type 2" evidence="6">
    <location>
        <begin position="126"/>
        <end position="177"/>
    </location>
</feature>
<evidence type="ECO:0000313" key="8">
    <source>
        <dbReference type="Proteomes" id="UP000237222"/>
    </source>
</evidence>
<dbReference type="InterPro" id="IPR014284">
    <property type="entry name" value="RNA_pol_sigma-70_dom"/>
</dbReference>
<dbReference type="OrthoDB" id="9784272at2"/>
<feature type="domain" description="RNA polymerase sigma-70 region 2" evidence="5">
    <location>
        <begin position="34"/>
        <end position="101"/>
    </location>
</feature>
<protein>
    <submittedName>
        <fullName evidence="7">RNA polymerase subunit sigma</fullName>
    </submittedName>
</protein>
<keyword evidence="3" id="KW-0731">Sigma factor</keyword>
<keyword evidence="4" id="KW-0804">Transcription</keyword>
<evidence type="ECO:0000256" key="3">
    <source>
        <dbReference type="ARBA" id="ARBA00023082"/>
    </source>
</evidence>
<evidence type="ECO:0000259" key="6">
    <source>
        <dbReference type="Pfam" id="PF08281"/>
    </source>
</evidence>
<dbReference type="GO" id="GO:0016987">
    <property type="term" value="F:sigma factor activity"/>
    <property type="evidence" value="ECO:0007669"/>
    <property type="project" value="UniProtKB-KW"/>
</dbReference>
<accession>A0A2S4HKX2</accession>
<organism evidence="7 8">
    <name type="scientific">Zhongshania marina</name>
    <dbReference type="NCBI Taxonomy" id="2304603"/>
    <lineage>
        <taxon>Bacteria</taxon>
        <taxon>Pseudomonadati</taxon>
        <taxon>Pseudomonadota</taxon>
        <taxon>Gammaproteobacteria</taxon>
        <taxon>Cellvibrionales</taxon>
        <taxon>Spongiibacteraceae</taxon>
        <taxon>Zhongshania</taxon>
    </lineage>
</organism>
<dbReference type="GO" id="GO:0006352">
    <property type="term" value="P:DNA-templated transcription initiation"/>
    <property type="evidence" value="ECO:0007669"/>
    <property type="project" value="InterPro"/>
</dbReference>
<dbReference type="RefSeq" id="WP_103682459.1">
    <property type="nucleotide sequence ID" value="NZ_PQGG01000002.1"/>
</dbReference>
<dbReference type="Gene3D" id="1.10.1740.10">
    <property type="match status" value="1"/>
</dbReference>
<dbReference type="InterPro" id="IPR036388">
    <property type="entry name" value="WH-like_DNA-bd_sf"/>
</dbReference>